<dbReference type="Gene3D" id="3.40.50.2000">
    <property type="entry name" value="Glycogen Phosphorylase B"/>
    <property type="match status" value="2"/>
</dbReference>
<dbReference type="PANTHER" id="PTHR12526:SF630">
    <property type="entry name" value="GLYCOSYLTRANSFERASE"/>
    <property type="match status" value="1"/>
</dbReference>
<evidence type="ECO:0000313" key="2">
    <source>
        <dbReference type="EMBL" id="MCW6513241.1"/>
    </source>
</evidence>
<dbReference type="EMBL" id="JAMOIM010000124">
    <property type="protein sequence ID" value="MCW6513241.1"/>
    <property type="molecule type" value="Genomic_DNA"/>
</dbReference>
<dbReference type="Pfam" id="PF00534">
    <property type="entry name" value="Glycos_transf_1"/>
    <property type="match status" value="1"/>
</dbReference>
<accession>A0AA41Z573</accession>
<gene>
    <name evidence="2" type="ORF">M8523_36015</name>
</gene>
<keyword evidence="3" id="KW-1185">Reference proteome</keyword>
<dbReference type="GO" id="GO:0016757">
    <property type="term" value="F:glycosyltransferase activity"/>
    <property type="evidence" value="ECO:0007669"/>
    <property type="project" value="InterPro"/>
</dbReference>
<feature type="domain" description="Glycosyl transferase family 1" evidence="1">
    <location>
        <begin position="178"/>
        <end position="327"/>
    </location>
</feature>
<sequence>MGNYDRSFIECVYIIRKIYPLADINIVLPKYGPIVDHLSKYASSIVYEPLWVLRRHDLRRLLTVELFRLPRAVARARARFRNNDLVYINTAVILDYLLAARAWPRRGLLHVHELPTGSVRTILRALLRWSRCDVIFNSNATRDSYLPIPGATTHVVYNGIVGPASPEVSTYDGSRPLRLLMLGRISRIKGQDVLVAALKALPPEVRTRIDVRIVGSAFGGVAPVEALRELVRSNGLSDIVTMFPFVEDPADFYRWADVVAVPSRLPESLGRVAIEAMAYGRPPLVSAIGGLCEVVEHERTGWLVAPDNVEALAERLSLIVTDPESWRGYAVAARARYESLFTVRLVSDAFASVVEQTIAAGRLMSKDEPKKRLRQGQT</sequence>
<name>A0AA41Z573_9HYPH</name>
<dbReference type="InterPro" id="IPR001296">
    <property type="entry name" value="Glyco_trans_1"/>
</dbReference>
<dbReference type="AlphaFoldDB" id="A0AA41Z573"/>
<organism evidence="2 3">
    <name type="scientific">Lichenifustis flavocetrariae</name>
    <dbReference type="NCBI Taxonomy" id="2949735"/>
    <lineage>
        <taxon>Bacteria</taxon>
        <taxon>Pseudomonadati</taxon>
        <taxon>Pseudomonadota</taxon>
        <taxon>Alphaproteobacteria</taxon>
        <taxon>Hyphomicrobiales</taxon>
        <taxon>Lichenihabitantaceae</taxon>
        <taxon>Lichenifustis</taxon>
    </lineage>
</organism>
<dbReference type="CDD" id="cd03801">
    <property type="entry name" value="GT4_PimA-like"/>
    <property type="match status" value="1"/>
</dbReference>
<proteinExistence type="predicted"/>
<evidence type="ECO:0000313" key="3">
    <source>
        <dbReference type="Proteomes" id="UP001165667"/>
    </source>
</evidence>
<protein>
    <submittedName>
        <fullName evidence="2">Glycosyltransferase family 4 protein</fullName>
    </submittedName>
</protein>
<dbReference type="Proteomes" id="UP001165667">
    <property type="component" value="Unassembled WGS sequence"/>
</dbReference>
<dbReference type="PANTHER" id="PTHR12526">
    <property type="entry name" value="GLYCOSYLTRANSFERASE"/>
    <property type="match status" value="1"/>
</dbReference>
<evidence type="ECO:0000259" key="1">
    <source>
        <dbReference type="Pfam" id="PF00534"/>
    </source>
</evidence>
<comment type="caution">
    <text evidence="2">The sequence shown here is derived from an EMBL/GenBank/DDBJ whole genome shotgun (WGS) entry which is preliminary data.</text>
</comment>
<dbReference type="SUPFAM" id="SSF53756">
    <property type="entry name" value="UDP-Glycosyltransferase/glycogen phosphorylase"/>
    <property type="match status" value="1"/>
</dbReference>
<reference evidence="2" key="1">
    <citation type="submission" date="2022-05" db="EMBL/GenBank/DDBJ databases">
        <authorList>
            <person name="Pankratov T."/>
        </authorList>
    </citation>
    <scope>NUCLEOTIDE SEQUENCE</scope>
    <source>
        <strain evidence="2">BP6-180914</strain>
    </source>
</reference>